<name>A0A0A0IZY4_9MICO</name>
<dbReference type="AlphaFoldDB" id="A0A0A0IZY4"/>
<dbReference type="RefSeq" id="WP_035918172.1">
    <property type="nucleotide sequence ID" value="NZ_AVPJ01000016.1"/>
</dbReference>
<gene>
    <name evidence="2" type="ORF">N802_06015</name>
</gene>
<feature type="transmembrane region" description="Helical" evidence="1">
    <location>
        <begin position="123"/>
        <end position="143"/>
    </location>
</feature>
<feature type="transmembrane region" description="Helical" evidence="1">
    <location>
        <begin position="48"/>
        <end position="68"/>
    </location>
</feature>
<feature type="transmembrane region" description="Helical" evidence="1">
    <location>
        <begin position="100"/>
        <end position="117"/>
    </location>
</feature>
<keyword evidence="1" id="KW-0472">Membrane</keyword>
<evidence type="ECO:0000313" key="2">
    <source>
        <dbReference type="EMBL" id="KGN30760.1"/>
    </source>
</evidence>
<evidence type="ECO:0000313" key="3">
    <source>
        <dbReference type="Proteomes" id="UP000030002"/>
    </source>
</evidence>
<keyword evidence="1" id="KW-0812">Transmembrane</keyword>
<protein>
    <submittedName>
        <fullName evidence="2">Uncharacterized protein</fullName>
    </submittedName>
</protein>
<dbReference type="eggNOG" id="ENOG5030USP">
    <property type="taxonomic scope" value="Bacteria"/>
</dbReference>
<dbReference type="EMBL" id="AVPJ01000016">
    <property type="protein sequence ID" value="KGN30760.1"/>
    <property type="molecule type" value="Genomic_DNA"/>
</dbReference>
<keyword evidence="3" id="KW-1185">Reference proteome</keyword>
<dbReference type="OrthoDB" id="3830691at2"/>
<sequence>MSELPTRPFDGRDKWGHVAMYAAIAAIGLLLAWAAFTVDSENTFLRTLVAYTLVGVVLTLALSAAAAVTRHLPTLRESTFEGEPARGVHAWSPEWWHTNAVDLALAVGAFTLAFLGIRQGLDLRLPGIIVGVVGLWWLVRAALSLTSRRNNHGFWLTADELVLESGEGRVRCPRHEVTAVSTRSTWGLVVGMKDGVSFERCPWPWRRRSALLGRHHAVVDLTMTAHDLEDVAAWLSHELGLDSQSARSPLSRT</sequence>
<dbReference type="STRING" id="1385520.N802_06015"/>
<reference evidence="2 3" key="1">
    <citation type="submission" date="2013-08" db="EMBL/GenBank/DDBJ databases">
        <title>The genome sequence of Knoellia sinensis.</title>
        <authorList>
            <person name="Zhu W."/>
            <person name="Wang G."/>
        </authorList>
    </citation>
    <scope>NUCLEOTIDE SEQUENCE [LARGE SCALE GENOMIC DNA]</scope>
    <source>
        <strain evidence="2 3">KCTC 19936</strain>
    </source>
</reference>
<organism evidence="2 3">
    <name type="scientific">Knoellia sinensis KCTC 19936</name>
    <dbReference type="NCBI Taxonomy" id="1385520"/>
    <lineage>
        <taxon>Bacteria</taxon>
        <taxon>Bacillati</taxon>
        <taxon>Actinomycetota</taxon>
        <taxon>Actinomycetes</taxon>
        <taxon>Micrococcales</taxon>
        <taxon>Intrasporangiaceae</taxon>
        <taxon>Knoellia</taxon>
    </lineage>
</organism>
<keyword evidence="1" id="KW-1133">Transmembrane helix</keyword>
<evidence type="ECO:0000256" key="1">
    <source>
        <dbReference type="SAM" id="Phobius"/>
    </source>
</evidence>
<dbReference type="Proteomes" id="UP000030002">
    <property type="component" value="Unassembled WGS sequence"/>
</dbReference>
<comment type="caution">
    <text evidence="2">The sequence shown here is derived from an EMBL/GenBank/DDBJ whole genome shotgun (WGS) entry which is preliminary data.</text>
</comment>
<proteinExistence type="predicted"/>
<accession>A0A0A0IZY4</accession>
<feature type="transmembrane region" description="Helical" evidence="1">
    <location>
        <begin position="18"/>
        <end position="36"/>
    </location>
</feature>